<dbReference type="EMBL" id="CP128986">
    <property type="protein sequence ID" value="WOC14300.1"/>
    <property type="molecule type" value="Genomic_DNA"/>
</dbReference>
<dbReference type="PANTHER" id="PTHR30188">
    <property type="entry name" value="ABC TRANSPORTER PERMEASE PROTEIN-RELATED"/>
    <property type="match status" value="1"/>
</dbReference>
<dbReference type="InterPro" id="IPR030802">
    <property type="entry name" value="Permease_MalE"/>
</dbReference>
<name>A0AA97D028_9ACTN</name>
<feature type="transmembrane region" description="Helical" evidence="1">
    <location>
        <begin position="71"/>
        <end position="94"/>
    </location>
</feature>
<gene>
    <name evidence="2" type="ORF">MP11Mi_34150</name>
</gene>
<dbReference type="GO" id="GO:0005548">
    <property type="term" value="F:phospholipid transporter activity"/>
    <property type="evidence" value="ECO:0007669"/>
    <property type="project" value="TreeGrafter"/>
</dbReference>
<keyword evidence="1" id="KW-0812">Transmembrane</keyword>
<evidence type="ECO:0008006" key="3">
    <source>
        <dbReference type="Google" id="ProtNLM"/>
    </source>
</evidence>
<dbReference type="PANTHER" id="PTHR30188:SF13">
    <property type="entry name" value="CONSERVED HYPOTHETICAL INTEGRAL MEMBRANE PROTEIN YRBE3B"/>
    <property type="match status" value="1"/>
</dbReference>
<accession>A0AA97D028</accession>
<dbReference type="Pfam" id="PF02405">
    <property type="entry name" value="MlaE"/>
    <property type="match status" value="1"/>
</dbReference>
<evidence type="ECO:0000313" key="2">
    <source>
        <dbReference type="EMBL" id="WOC14300.1"/>
    </source>
</evidence>
<proteinExistence type="predicted"/>
<protein>
    <recommendedName>
        <fullName evidence="3">ABC transporter permease</fullName>
    </recommendedName>
</protein>
<feature type="transmembrane region" description="Helical" evidence="1">
    <location>
        <begin position="259"/>
        <end position="282"/>
    </location>
</feature>
<evidence type="ECO:0000256" key="1">
    <source>
        <dbReference type="SAM" id="Phobius"/>
    </source>
</evidence>
<keyword evidence="1" id="KW-0472">Membrane</keyword>
<organism evidence="2">
    <name type="scientific">Gordonia sp. MP11Mi</name>
    <dbReference type="NCBI Taxonomy" id="3022769"/>
    <lineage>
        <taxon>Bacteria</taxon>
        <taxon>Bacillati</taxon>
        <taxon>Actinomycetota</taxon>
        <taxon>Actinomycetes</taxon>
        <taxon>Mycobacteriales</taxon>
        <taxon>Gordoniaceae</taxon>
        <taxon>Gordonia</taxon>
    </lineage>
</organism>
<dbReference type="GO" id="GO:0043190">
    <property type="term" value="C:ATP-binding cassette (ABC) transporter complex"/>
    <property type="evidence" value="ECO:0007669"/>
    <property type="project" value="InterPro"/>
</dbReference>
<sequence length="289" mass="30065">MTTILSKYTRVPRIRRGVLRVAGSVRGGFYEAGRVVVFVVLVLCQLPIALRQYSRQALAASSSLAWGRGRLIADGGVVSVLAILGVAIGAGVAIEGYAGLDIVGFGPLTGVLGGLAIVRELAPTVAGIGFAAQAGCRMTAEIGSMRVSEEIDATEALGIRTIPFVVGTKLVGAMVCVVPAYLLSLVLGFVSARSIVTLVHGLPTGTYDHYFTQFLSLDDIGYSTLKVAVFCAVVTLTHCYFGFFASGGPEGVGIASGRAIRASIVLIVTIDLALTVLIWSLVPSIEFVG</sequence>
<feature type="transmembrane region" description="Helical" evidence="1">
    <location>
        <begin position="170"/>
        <end position="192"/>
    </location>
</feature>
<dbReference type="RefSeq" id="WP_420040052.1">
    <property type="nucleotide sequence ID" value="NZ_CP128986.1"/>
</dbReference>
<keyword evidence="1" id="KW-1133">Transmembrane helix</keyword>
<feature type="transmembrane region" description="Helical" evidence="1">
    <location>
        <begin position="227"/>
        <end position="247"/>
    </location>
</feature>
<reference evidence="2" key="1">
    <citation type="submission" date="2023-06" db="EMBL/GenBank/DDBJ databases">
        <title>Gordonia sp. nov. and Pseudochrobactrum sp. nov., two species isolated from the burying beetle Nicrophorus vespilloides.</title>
        <authorList>
            <person name="Poehlein A."/>
            <person name="Guzman J."/>
            <person name="Daniel R."/>
            <person name="Vilcinskas A."/>
        </authorList>
    </citation>
    <scope>NUCLEOTIDE SEQUENCE</scope>
    <source>
        <strain evidence="2">MP11Mi</strain>
    </source>
</reference>
<dbReference type="AlphaFoldDB" id="A0AA97D028"/>